<keyword evidence="2" id="KW-1185">Reference proteome</keyword>
<dbReference type="AlphaFoldDB" id="A0A158GKE3"/>
<dbReference type="Proteomes" id="UP000054977">
    <property type="component" value="Unassembled WGS sequence"/>
</dbReference>
<evidence type="ECO:0000313" key="2">
    <source>
        <dbReference type="Proteomes" id="UP000054977"/>
    </source>
</evidence>
<name>A0A158GKE3_9BURK</name>
<evidence type="ECO:0000313" key="1">
    <source>
        <dbReference type="EMBL" id="SAL32347.1"/>
    </source>
</evidence>
<dbReference type="EMBL" id="FCNW02000007">
    <property type="protein sequence ID" value="SAL32347.1"/>
    <property type="molecule type" value="Genomic_DNA"/>
</dbReference>
<dbReference type="RefSeq" id="WP_125474108.1">
    <property type="nucleotide sequence ID" value="NZ_FCNW02000007.1"/>
</dbReference>
<organism evidence="1 2">
    <name type="scientific">Caballeronia humi</name>
    <dbReference type="NCBI Taxonomy" id="326474"/>
    <lineage>
        <taxon>Bacteria</taxon>
        <taxon>Pseudomonadati</taxon>
        <taxon>Pseudomonadota</taxon>
        <taxon>Betaproteobacteria</taxon>
        <taxon>Burkholderiales</taxon>
        <taxon>Burkholderiaceae</taxon>
        <taxon>Caballeronia</taxon>
    </lineage>
</organism>
<proteinExistence type="predicted"/>
<reference evidence="1" key="1">
    <citation type="submission" date="2016-01" db="EMBL/GenBank/DDBJ databases">
        <authorList>
            <person name="Peeters C."/>
        </authorList>
    </citation>
    <scope>NUCLEOTIDE SEQUENCE [LARGE SCALE GENOMIC DNA]</scope>
    <source>
        <strain evidence="1">LMG 22934</strain>
    </source>
</reference>
<sequence>MWKIILCGGVIVVASTSVSGESATSAGAASQALLHESAADQNMRLASVAPSAMRTSYDSGPCGANARRVQIDMRGSIDGGARCKLYSSEDD</sequence>
<accession>A0A158GKE3</accession>
<comment type="caution">
    <text evidence="1">The sequence shown here is derived from an EMBL/GenBank/DDBJ whole genome shotgun (WGS) entry which is preliminary data.</text>
</comment>
<protein>
    <submittedName>
        <fullName evidence="1">Uncharacterized protein</fullName>
    </submittedName>
</protein>
<gene>
    <name evidence="1" type="ORF">AWB65_02122</name>
</gene>
<dbReference type="OrthoDB" id="9134866at2"/>